<comment type="caution">
    <text evidence="1">The sequence shown here is derived from an EMBL/GenBank/DDBJ whole genome shotgun (WGS) entry which is preliminary data.</text>
</comment>
<dbReference type="Proteomes" id="UP001054252">
    <property type="component" value="Unassembled WGS sequence"/>
</dbReference>
<name>A0AAV5LWL8_9ROSI</name>
<dbReference type="EMBL" id="BPVZ01000153">
    <property type="protein sequence ID" value="GKV41845.1"/>
    <property type="molecule type" value="Genomic_DNA"/>
</dbReference>
<gene>
    <name evidence="1" type="ORF">SLEP1_g49326</name>
</gene>
<organism evidence="1 2">
    <name type="scientific">Rubroshorea leprosula</name>
    <dbReference type="NCBI Taxonomy" id="152421"/>
    <lineage>
        <taxon>Eukaryota</taxon>
        <taxon>Viridiplantae</taxon>
        <taxon>Streptophyta</taxon>
        <taxon>Embryophyta</taxon>
        <taxon>Tracheophyta</taxon>
        <taxon>Spermatophyta</taxon>
        <taxon>Magnoliopsida</taxon>
        <taxon>eudicotyledons</taxon>
        <taxon>Gunneridae</taxon>
        <taxon>Pentapetalae</taxon>
        <taxon>rosids</taxon>
        <taxon>malvids</taxon>
        <taxon>Malvales</taxon>
        <taxon>Dipterocarpaceae</taxon>
        <taxon>Rubroshorea</taxon>
    </lineage>
</organism>
<protein>
    <submittedName>
        <fullName evidence="1">Uncharacterized protein</fullName>
    </submittedName>
</protein>
<proteinExistence type="predicted"/>
<accession>A0AAV5LWL8</accession>
<dbReference type="AlphaFoldDB" id="A0AAV5LWL8"/>
<evidence type="ECO:0000313" key="1">
    <source>
        <dbReference type="EMBL" id="GKV41845.1"/>
    </source>
</evidence>
<sequence length="121" mass="13988">MCLYKSCYQAISDPQFFSLHLHHSNQINKQFLFQIRKSPLTLQSLSFCHHQLLREPVKLEAQTTLPSCFWWEMIDSCNGVLCLTTCPQPIRYLGILNPSIKKLKLVLFPNLEDSFCVSNGI</sequence>
<keyword evidence="2" id="KW-1185">Reference proteome</keyword>
<evidence type="ECO:0000313" key="2">
    <source>
        <dbReference type="Proteomes" id="UP001054252"/>
    </source>
</evidence>
<reference evidence="1 2" key="1">
    <citation type="journal article" date="2021" name="Commun. Biol.">
        <title>The genome of Shorea leprosula (Dipterocarpaceae) highlights the ecological relevance of drought in aseasonal tropical rainforests.</title>
        <authorList>
            <person name="Ng K.K.S."/>
            <person name="Kobayashi M.J."/>
            <person name="Fawcett J.A."/>
            <person name="Hatakeyama M."/>
            <person name="Paape T."/>
            <person name="Ng C.H."/>
            <person name="Ang C.C."/>
            <person name="Tnah L.H."/>
            <person name="Lee C.T."/>
            <person name="Nishiyama T."/>
            <person name="Sese J."/>
            <person name="O'Brien M.J."/>
            <person name="Copetti D."/>
            <person name="Mohd Noor M.I."/>
            <person name="Ong R.C."/>
            <person name="Putra M."/>
            <person name="Sireger I.Z."/>
            <person name="Indrioko S."/>
            <person name="Kosugi Y."/>
            <person name="Izuno A."/>
            <person name="Isagi Y."/>
            <person name="Lee S.L."/>
            <person name="Shimizu K.K."/>
        </authorList>
    </citation>
    <scope>NUCLEOTIDE SEQUENCE [LARGE SCALE GENOMIC DNA]</scope>
    <source>
        <strain evidence="1">214</strain>
    </source>
</reference>